<evidence type="ECO:0000313" key="2">
    <source>
        <dbReference type="Proteomes" id="UP000092993"/>
    </source>
</evidence>
<dbReference type="Pfam" id="PF20414">
    <property type="entry name" value="DUF6698"/>
    <property type="match status" value="1"/>
</dbReference>
<comment type="caution">
    <text evidence="1">The sequence shown here is derived from an EMBL/GenBank/DDBJ whole genome shotgun (WGS) entry which is preliminary data.</text>
</comment>
<dbReference type="EMBL" id="LUGG01000015">
    <property type="protein sequence ID" value="OBZ69948.1"/>
    <property type="molecule type" value="Genomic_DNA"/>
</dbReference>
<sequence length="82" mass="9299">MLLAYKHVFASPSSVEDETKATRSGNARIHGMTKMTPASIAYIATQDGYCDRLRKIHNSVMELLTGTEEKEEIDALLVWWNR</sequence>
<accession>A0A1C7LZN8</accession>
<reference evidence="1 2" key="1">
    <citation type="submission" date="2016-03" db="EMBL/GenBank/DDBJ databases">
        <title>Whole genome sequencing of Grifola frondosa 9006-11.</title>
        <authorList>
            <person name="Min B."/>
            <person name="Park H."/>
            <person name="Kim J.-G."/>
            <person name="Cho H."/>
            <person name="Oh Y.-L."/>
            <person name="Kong W.-S."/>
            <person name="Choi I.-G."/>
        </authorList>
    </citation>
    <scope>NUCLEOTIDE SEQUENCE [LARGE SCALE GENOMIC DNA]</scope>
    <source>
        <strain evidence="1 2">9006-11</strain>
    </source>
</reference>
<proteinExistence type="predicted"/>
<dbReference type="OrthoDB" id="3259047at2759"/>
<name>A0A1C7LZN8_GRIFR</name>
<gene>
    <name evidence="1" type="ORF">A0H81_10361</name>
</gene>
<organism evidence="1 2">
    <name type="scientific">Grifola frondosa</name>
    <name type="common">Maitake</name>
    <name type="synonym">Polyporus frondosus</name>
    <dbReference type="NCBI Taxonomy" id="5627"/>
    <lineage>
        <taxon>Eukaryota</taxon>
        <taxon>Fungi</taxon>
        <taxon>Dikarya</taxon>
        <taxon>Basidiomycota</taxon>
        <taxon>Agaricomycotina</taxon>
        <taxon>Agaricomycetes</taxon>
        <taxon>Polyporales</taxon>
        <taxon>Grifolaceae</taxon>
        <taxon>Grifola</taxon>
    </lineage>
</organism>
<dbReference type="OMA" id="HGMTRVI"/>
<protein>
    <submittedName>
        <fullName evidence="1">Uncharacterized protein</fullName>
    </submittedName>
</protein>
<dbReference type="STRING" id="5627.A0A1C7LZN8"/>
<keyword evidence="2" id="KW-1185">Reference proteome</keyword>
<dbReference type="AlphaFoldDB" id="A0A1C7LZN8"/>
<dbReference type="Proteomes" id="UP000092993">
    <property type="component" value="Unassembled WGS sequence"/>
</dbReference>
<evidence type="ECO:0000313" key="1">
    <source>
        <dbReference type="EMBL" id="OBZ69948.1"/>
    </source>
</evidence>
<dbReference type="InterPro" id="IPR046521">
    <property type="entry name" value="DUF6698"/>
</dbReference>